<dbReference type="Pfam" id="PF02880">
    <property type="entry name" value="PGM_PMM_III"/>
    <property type="match status" value="1"/>
</dbReference>
<protein>
    <submittedName>
        <fullName evidence="12">Phosphomannomutase/phosphoglucomutase</fullName>
    </submittedName>
</protein>
<feature type="domain" description="Alpha-D-phosphohexomutase alpha/beta/alpha" evidence="10">
    <location>
        <begin position="156"/>
        <end position="253"/>
    </location>
</feature>
<evidence type="ECO:0000256" key="2">
    <source>
        <dbReference type="ARBA" id="ARBA00010231"/>
    </source>
</evidence>
<evidence type="ECO:0000259" key="10">
    <source>
        <dbReference type="Pfam" id="PF02879"/>
    </source>
</evidence>
<dbReference type="InterPro" id="IPR005843">
    <property type="entry name" value="A-D-PHexomutase_C"/>
</dbReference>
<name>A0A2H0TI87_9BACT</name>
<comment type="cofactor">
    <cofactor evidence="1">
        <name>Mg(2+)</name>
        <dbReference type="ChEBI" id="CHEBI:18420"/>
    </cofactor>
</comment>
<sequence length="447" mass="50027">MPIKPEIFKEYDVRGIYPSEIDAGISYKISSAFAEFLDLKNISGPIVVGRDVRLSSEELAEAVANGLCDRGRDVIDIGLATTPLFYFSVGRSEAAGGIMVTASHNPGNYNGLKFIKEGVVPVTFEDGIKTIHNISQKDLPRKLSRGIRRPDNFSESYIDFLVGISDIRRKLKIVVDASNGSAGPFLTKLFQKIDVYLEPLFFEMDGNFPNHPPDPLKPESLKECKKWILKSKADLGAVLDADGDRVIFIDEKGEGIASFNIGSWLVDDFVLPGDKVIIDKRASKFLKEKILEKEGVPVYSRAGHTNIRGAMAENNAVFSAELSGHYFYKDFYNSDSSLFTLVRVLSLLSKKEKKLSEIISGYQKYFHSGEINFKCADFEKMLGYLKGEYASGEQDFLDGLTISYPDWWFNIRPSKTEPLIRLIIEADTGEKMEGKVAELMGKIERFK</sequence>
<dbReference type="EMBL" id="PFCN01000003">
    <property type="protein sequence ID" value="PIR70674.1"/>
    <property type="molecule type" value="Genomic_DNA"/>
</dbReference>
<feature type="domain" description="Alpha-D-phosphohexomutase C-terminal" evidence="8">
    <location>
        <begin position="370"/>
        <end position="438"/>
    </location>
</feature>
<evidence type="ECO:0000256" key="5">
    <source>
        <dbReference type="ARBA" id="ARBA00022842"/>
    </source>
</evidence>
<dbReference type="InterPro" id="IPR016055">
    <property type="entry name" value="A-D-PHexomutase_a/b/a-I/II/III"/>
</dbReference>
<dbReference type="SUPFAM" id="SSF55957">
    <property type="entry name" value="Phosphoglucomutase, C-terminal domain"/>
    <property type="match status" value="1"/>
</dbReference>
<evidence type="ECO:0000256" key="4">
    <source>
        <dbReference type="ARBA" id="ARBA00022723"/>
    </source>
</evidence>
<dbReference type="SUPFAM" id="SSF53738">
    <property type="entry name" value="Phosphoglucomutase, first 3 domains"/>
    <property type="match status" value="3"/>
</dbReference>
<dbReference type="PANTHER" id="PTHR43771:SF1">
    <property type="entry name" value="PHOSPHOMANNOMUTASE"/>
    <property type="match status" value="1"/>
</dbReference>
<evidence type="ECO:0000313" key="12">
    <source>
        <dbReference type="EMBL" id="PIR70674.1"/>
    </source>
</evidence>
<dbReference type="Proteomes" id="UP000229383">
    <property type="component" value="Unassembled WGS sequence"/>
</dbReference>
<dbReference type="Pfam" id="PF00408">
    <property type="entry name" value="PGM_PMM_IV"/>
    <property type="match status" value="1"/>
</dbReference>
<gene>
    <name evidence="12" type="primary">manB</name>
    <name evidence="12" type="ORF">COU46_00235</name>
</gene>
<reference evidence="13" key="1">
    <citation type="submission" date="2017-09" db="EMBL/GenBank/DDBJ databases">
        <title>Depth-based differentiation of microbial function through sediment-hosted aquifers and enrichment of novel symbionts in the deep terrestrial subsurface.</title>
        <authorList>
            <person name="Probst A.J."/>
            <person name="Ladd B."/>
            <person name="Jarett J.K."/>
            <person name="Geller-Mcgrath D.E."/>
            <person name="Sieber C.M.K."/>
            <person name="Emerson J.B."/>
            <person name="Anantharaman K."/>
            <person name="Thomas B.C."/>
            <person name="Malmstrom R."/>
            <person name="Stieglmeier M."/>
            <person name="Klingl A."/>
            <person name="Woyke T."/>
            <person name="Ryan C.M."/>
            <person name="Banfield J.F."/>
        </authorList>
    </citation>
    <scope>NUCLEOTIDE SEQUENCE [LARGE SCALE GENOMIC DNA]</scope>
</reference>
<evidence type="ECO:0000259" key="8">
    <source>
        <dbReference type="Pfam" id="PF00408"/>
    </source>
</evidence>
<evidence type="ECO:0000256" key="6">
    <source>
        <dbReference type="ARBA" id="ARBA00023235"/>
    </source>
</evidence>
<dbReference type="Pfam" id="PF02878">
    <property type="entry name" value="PGM_PMM_I"/>
    <property type="match status" value="1"/>
</dbReference>
<accession>A0A2H0TI87</accession>
<evidence type="ECO:0000256" key="1">
    <source>
        <dbReference type="ARBA" id="ARBA00001946"/>
    </source>
</evidence>
<dbReference type="GO" id="GO:0005975">
    <property type="term" value="P:carbohydrate metabolic process"/>
    <property type="evidence" value="ECO:0007669"/>
    <property type="project" value="InterPro"/>
</dbReference>
<dbReference type="InterPro" id="IPR005841">
    <property type="entry name" value="Alpha-D-phosphohexomutase_SF"/>
</dbReference>
<dbReference type="Gene3D" id="3.30.310.50">
    <property type="entry name" value="Alpha-D-phosphohexomutase, C-terminal domain"/>
    <property type="match status" value="1"/>
</dbReference>
<keyword evidence="4 7" id="KW-0479">Metal-binding</keyword>
<dbReference type="GO" id="GO:0016868">
    <property type="term" value="F:intramolecular phosphotransferase activity"/>
    <property type="evidence" value="ECO:0007669"/>
    <property type="project" value="InterPro"/>
</dbReference>
<dbReference type="AlphaFoldDB" id="A0A2H0TI87"/>
<dbReference type="Gene3D" id="3.40.120.10">
    <property type="entry name" value="Alpha-D-Glucose-1,6-Bisphosphate, subunit A, domain 3"/>
    <property type="match status" value="3"/>
</dbReference>
<keyword evidence="3" id="KW-0597">Phosphoprotein</keyword>
<dbReference type="InterPro" id="IPR005844">
    <property type="entry name" value="A-D-PHexomutase_a/b/a-I"/>
</dbReference>
<dbReference type="InterPro" id="IPR016066">
    <property type="entry name" value="A-D-PHexomutase_CS"/>
</dbReference>
<evidence type="ECO:0000256" key="7">
    <source>
        <dbReference type="RuleBase" id="RU004326"/>
    </source>
</evidence>
<dbReference type="InterPro" id="IPR005846">
    <property type="entry name" value="A-D-PHexomutase_a/b/a-III"/>
</dbReference>
<dbReference type="InterPro" id="IPR036900">
    <property type="entry name" value="A-D-PHexomutase_C_sf"/>
</dbReference>
<evidence type="ECO:0000259" key="9">
    <source>
        <dbReference type="Pfam" id="PF02878"/>
    </source>
</evidence>
<comment type="caution">
    <text evidence="12">The sequence shown here is derived from an EMBL/GenBank/DDBJ whole genome shotgun (WGS) entry which is preliminary data.</text>
</comment>
<dbReference type="GO" id="GO:0000287">
    <property type="term" value="F:magnesium ion binding"/>
    <property type="evidence" value="ECO:0007669"/>
    <property type="project" value="InterPro"/>
</dbReference>
<dbReference type="PROSITE" id="PS00710">
    <property type="entry name" value="PGM_PMM"/>
    <property type="match status" value="1"/>
</dbReference>
<evidence type="ECO:0000256" key="3">
    <source>
        <dbReference type="ARBA" id="ARBA00022553"/>
    </source>
</evidence>
<keyword evidence="6" id="KW-0413">Isomerase</keyword>
<dbReference type="PRINTS" id="PR00509">
    <property type="entry name" value="PGMPMM"/>
</dbReference>
<feature type="domain" description="Alpha-D-phosphohexomutase alpha/beta/alpha" evidence="11">
    <location>
        <begin position="272"/>
        <end position="365"/>
    </location>
</feature>
<comment type="similarity">
    <text evidence="2 7">Belongs to the phosphohexose mutase family.</text>
</comment>
<dbReference type="InterPro" id="IPR005845">
    <property type="entry name" value="A-D-PHexomutase_a/b/a-II"/>
</dbReference>
<evidence type="ECO:0000259" key="11">
    <source>
        <dbReference type="Pfam" id="PF02880"/>
    </source>
</evidence>
<keyword evidence="5 7" id="KW-0460">Magnesium</keyword>
<evidence type="ECO:0000313" key="13">
    <source>
        <dbReference type="Proteomes" id="UP000229383"/>
    </source>
</evidence>
<dbReference type="CDD" id="cd03089">
    <property type="entry name" value="PMM_PGM"/>
    <property type="match status" value="1"/>
</dbReference>
<dbReference type="PANTHER" id="PTHR43771">
    <property type="entry name" value="PHOSPHOMANNOMUTASE"/>
    <property type="match status" value="1"/>
</dbReference>
<proteinExistence type="inferred from homology"/>
<dbReference type="Pfam" id="PF02879">
    <property type="entry name" value="PGM_PMM_II"/>
    <property type="match status" value="1"/>
</dbReference>
<organism evidence="12 13">
    <name type="scientific">Candidatus Niyogibacteria bacterium CG10_big_fil_rev_8_21_14_0_10_42_19</name>
    <dbReference type="NCBI Taxonomy" id="1974725"/>
    <lineage>
        <taxon>Bacteria</taxon>
        <taxon>Candidatus Niyogiibacteriota</taxon>
    </lineage>
</organism>
<feature type="domain" description="Alpha-D-phosphohexomutase alpha/beta/alpha" evidence="9">
    <location>
        <begin position="6"/>
        <end position="131"/>
    </location>
</feature>